<reference evidence="1" key="1">
    <citation type="submission" date="2020-03" db="EMBL/GenBank/DDBJ databases">
        <title>A high-quality chromosome-level genome assembly of a woody plant with both climbing and erect habits, Rhamnella rubrinervis.</title>
        <authorList>
            <person name="Lu Z."/>
            <person name="Yang Y."/>
            <person name="Zhu X."/>
            <person name="Sun Y."/>
        </authorList>
    </citation>
    <scope>NUCLEOTIDE SEQUENCE</scope>
    <source>
        <strain evidence="1">BYM</strain>
        <tissue evidence="1">Leaf</tissue>
    </source>
</reference>
<sequence>MKPRHALDKVETKVICELNYYLRQIGIEQGPSSIDGDEGSSGSRHIAIERRVEKVVVDSEEEKEQVGWPNPRIVEEIDFGVTCNPHINTPLRVYERRNKVVQRESEVENSQREQYEGIDHEMEAGEKIPQVAVPIFQEGDEVADSLKATNVQIEEPALQIN</sequence>
<proteinExistence type="predicted"/>
<organism evidence="1 2">
    <name type="scientific">Rhamnella rubrinervis</name>
    <dbReference type="NCBI Taxonomy" id="2594499"/>
    <lineage>
        <taxon>Eukaryota</taxon>
        <taxon>Viridiplantae</taxon>
        <taxon>Streptophyta</taxon>
        <taxon>Embryophyta</taxon>
        <taxon>Tracheophyta</taxon>
        <taxon>Spermatophyta</taxon>
        <taxon>Magnoliopsida</taxon>
        <taxon>eudicotyledons</taxon>
        <taxon>Gunneridae</taxon>
        <taxon>Pentapetalae</taxon>
        <taxon>rosids</taxon>
        <taxon>fabids</taxon>
        <taxon>Rosales</taxon>
        <taxon>Rhamnaceae</taxon>
        <taxon>rhamnoid group</taxon>
        <taxon>Rhamneae</taxon>
        <taxon>Rhamnella</taxon>
    </lineage>
</organism>
<evidence type="ECO:0000313" key="2">
    <source>
        <dbReference type="Proteomes" id="UP000796880"/>
    </source>
</evidence>
<dbReference type="AlphaFoldDB" id="A0A8K0HLD7"/>
<gene>
    <name evidence="1" type="ORF">FNV43_RR05474</name>
</gene>
<dbReference type="Proteomes" id="UP000796880">
    <property type="component" value="Unassembled WGS sequence"/>
</dbReference>
<name>A0A8K0HLD7_9ROSA</name>
<accession>A0A8K0HLD7</accession>
<evidence type="ECO:0000313" key="1">
    <source>
        <dbReference type="EMBL" id="KAF3455026.1"/>
    </source>
</evidence>
<protein>
    <submittedName>
        <fullName evidence="1">Uncharacterized protein</fullName>
    </submittedName>
</protein>
<dbReference type="EMBL" id="VOIH02000002">
    <property type="protein sequence ID" value="KAF3455026.1"/>
    <property type="molecule type" value="Genomic_DNA"/>
</dbReference>
<comment type="caution">
    <text evidence="1">The sequence shown here is derived from an EMBL/GenBank/DDBJ whole genome shotgun (WGS) entry which is preliminary data.</text>
</comment>
<keyword evidence="2" id="KW-1185">Reference proteome</keyword>